<dbReference type="Pfam" id="PF10273">
    <property type="entry name" value="WGG"/>
    <property type="match status" value="1"/>
</dbReference>
<evidence type="ECO:0000313" key="4">
    <source>
        <dbReference type="EMBL" id="CAJ1934202.1"/>
    </source>
</evidence>
<dbReference type="AlphaFoldDB" id="A0AAD2CGM3"/>
<accession>A0AAD2CGM3</accession>
<feature type="region of interest" description="Disordered" evidence="3">
    <location>
        <begin position="132"/>
        <end position="216"/>
    </location>
</feature>
<keyword evidence="5" id="KW-1185">Reference proteome</keyword>
<comment type="caution">
    <text evidence="4">The sequence shown here is derived from an EMBL/GenBank/DDBJ whole genome shotgun (WGS) entry which is preliminary data.</text>
</comment>
<reference evidence="4" key="1">
    <citation type="submission" date="2023-08" db="EMBL/GenBank/DDBJ databases">
        <authorList>
            <person name="Audoor S."/>
            <person name="Bilcke G."/>
        </authorList>
    </citation>
    <scope>NUCLEOTIDE SEQUENCE</scope>
</reference>
<sequence>MTTIEDFQLGVTACLRSWSALRTAVESGWGGGERESQTKAENLRQSILELLDGKKHPSSCSEYDIADSLAIYMEEEFSVTLEDNSEQQVAAMIVKMYEGLFQGDGRLCQQILSSADGAIAFNTQFPVQIQTTEHDDEDDENMTDATGDAANASITPPPSAISQANRLDEPLFGAPRQPKPQLAPVRQLGETSSPEPAVEVDDDGFAPVKPKGRKRK</sequence>
<evidence type="ECO:0000256" key="2">
    <source>
        <dbReference type="ARBA" id="ARBA00022552"/>
    </source>
</evidence>
<gene>
    <name evidence="4" type="ORF">CYCCA115_LOCUS3638</name>
</gene>
<evidence type="ECO:0000313" key="5">
    <source>
        <dbReference type="Proteomes" id="UP001295423"/>
    </source>
</evidence>
<comment type="similarity">
    <text evidence="1">Belongs to the TSR2 family.</text>
</comment>
<evidence type="ECO:0000256" key="1">
    <source>
        <dbReference type="ARBA" id="ARBA00006524"/>
    </source>
</evidence>
<dbReference type="InterPro" id="IPR019398">
    <property type="entry name" value="Pre-rRNA_process_TSR2"/>
</dbReference>
<dbReference type="EMBL" id="CAKOGP040000335">
    <property type="protein sequence ID" value="CAJ1934202.1"/>
    <property type="molecule type" value="Genomic_DNA"/>
</dbReference>
<dbReference type="Proteomes" id="UP001295423">
    <property type="component" value="Unassembled WGS sequence"/>
</dbReference>
<protein>
    <recommendedName>
        <fullName evidence="6">Pre-rRNA-processing protein TSR2 homolog</fullName>
    </recommendedName>
</protein>
<proteinExistence type="inferred from homology"/>
<evidence type="ECO:0008006" key="6">
    <source>
        <dbReference type="Google" id="ProtNLM"/>
    </source>
</evidence>
<evidence type="ECO:0000256" key="3">
    <source>
        <dbReference type="SAM" id="MobiDB-lite"/>
    </source>
</evidence>
<name>A0AAD2CGM3_9STRA</name>
<organism evidence="4 5">
    <name type="scientific">Cylindrotheca closterium</name>
    <dbReference type="NCBI Taxonomy" id="2856"/>
    <lineage>
        <taxon>Eukaryota</taxon>
        <taxon>Sar</taxon>
        <taxon>Stramenopiles</taxon>
        <taxon>Ochrophyta</taxon>
        <taxon>Bacillariophyta</taxon>
        <taxon>Bacillariophyceae</taxon>
        <taxon>Bacillariophycidae</taxon>
        <taxon>Bacillariales</taxon>
        <taxon>Bacillariaceae</taxon>
        <taxon>Cylindrotheca</taxon>
    </lineage>
</organism>
<keyword evidence="2" id="KW-0698">rRNA processing</keyword>
<dbReference type="PANTHER" id="PTHR21250">
    <property type="entry name" value="PRE-RRNA-PROCESSING PROTEIN TSR2 HOMOLOG"/>
    <property type="match status" value="1"/>
</dbReference>
<dbReference type="GO" id="GO:0006364">
    <property type="term" value="P:rRNA processing"/>
    <property type="evidence" value="ECO:0007669"/>
    <property type="project" value="UniProtKB-KW"/>
</dbReference>